<proteinExistence type="predicted"/>
<organism evidence="2 3">
    <name type="scientific">Cocos nucifera</name>
    <name type="common">Coconut palm</name>
    <dbReference type="NCBI Taxonomy" id="13894"/>
    <lineage>
        <taxon>Eukaryota</taxon>
        <taxon>Viridiplantae</taxon>
        <taxon>Streptophyta</taxon>
        <taxon>Embryophyta</taxon>
        <taxon>Tracheophyta</taxon>
        <taxon>Spermatophyta</taxon>
        <taxon>Magnoliopsida</taxon>
        <taxon>Liliopsida</taxon>
        <taxon>Arecaceae</taxon>
        <taxon>Arecoideae</taxon>
        <taxon>Cocoseae</taxon>
        <taxon>Attaleinae</taxon>
        <taxon>Cocos</taxon>
    </lineage>
</organism>
<feature type="compositionally biased region" description="Polar residues" evidence="1">
    <location>
        <begin position="102"/>
        <end position="112"/>
    </location>
</feature>
<reference evidence="2" key="2">
    <citation type="submission" date="2019-07" db="EMBL/GenBank/DDBJ databases">
        <authorList>
            <person name="Yang Y."/>
            <person name="Bocs S."/>
            <person name="Baudouin L."/>
        </authorList>
    </citation>
    <scope>NUCLEOTIDE SEQUENCE</scope>
    <source>
        <tissue evidence="2">Spear leaf of Hainan Tall coconut</tissue>
    </source>
</reference>
<gene>
    <name evidence="2" type="ORF">COCNU_03G011500</name>
</gene>
<reference evidence="2" key="1">
    <citation type="journal article" date="2017" name="Gigascience">
        <title>The genome draft of coconut (Cocos nucifera).</title>
        <authorList>
            <person name="Xiao Y."/>
            <person name="Xu P."/>
            <person name="Fan H."/>
            <person name="Baudouin L."/>
            <person name="Xia W."/>
            <person name="Bocs S."/>
            <person name="Xu J."/>
            <person name="Li Q."/>
            <person name="Guo A."/>
            <person name="Zhou L."/>
            <person name="Li J."/>
            <person name="Wu Y."/>
            <person name="Ma Z."/>
            <person name="Armero A."/>
            <person name="Issali A.E."/>
            <person name="Liu N."/>
            <person name="Peng M."/>
            <person name="Yang Y."/>
        </authorList>
    </citation>
    <scope>NUCLEOTIDE SEQUENCE</scope>
    <source>
        <tissue evidence="2">Spear leaf of Hainan Tall coconut</tissue>
    </source>
</reference>
<accession>A0A8K0I470</accession>
<feature type="region of interest" description="Disordered" evidence="1">
    <location>
        <begin position="102"/>
        <end position="123"/>
    </location>
</feature>
<evidence type="ECO:0000256" key="1">
    <source>
        <dbReference type="SAM" id="MobiDB-lite"/>
    </source>
</evidence>
<dbReference type="AlphaFoldDB" id="A0A8K0I470"/>
<dbReference type="EMBL" id="CM017874">
    <property type="protein sequence ID" value="KAG1335031.1"/>
    <property type="molecule type" value="Genomic_DNA"/>
</dbReference>
<protein>
    <submittedName>
        <fullName evidence="2">Uncharacterized protein</fullName>
    </submittedName>
</protein>
<dbReference type="Proteomes" id="UP000797356">
    <property type="component" value="Chromosome 3"/>
</dbReference>
<keyword evidence="3" id="KW-1185">Reference proteome</keyword>
<evidence type="ECO:0000313" key="3">
    <source>
        <dbReference type="Proteomes" id="UP000797356"/>
    </source>
</evidence>
<comment type="caution">
    <text evidence="2">The sequence shown here is derived from an EMBL/GenBank/DDBJ whole genome shotgun (WGS) entry which is preliminary data.</text>
</comment>
<name>A0A8K0I470_COCNU</name>
<sequence length="362" mass="39889">MLLTLDGDEIPSETILILDLTAPRDLHFLLLNGRHSLAGAIIFSFGLFHRASKSCLKWEDLTSFDLEFFCDDVEDISKSVNVTACPFTYNVQIHINFIRKQSPTGSSSSEGNPDNEGDDWKFWFGPSDNTPSESKKRSAPQTGDPWAKPATMLTLILKNGITNSNHSNLNSKAKHFNLYQVATILALLQTKPKNTPTKYLLTSEPLASSTVPKKTKSSITNHLIPMAQVFSRILNSCKGSQQQQDYLPTSTEARLHPTLTLHSSQPLSKPSSNKETFNENLCKRSARIRTKKIKLLGLVEDSLASADILFINSLTAAQISEMGKKCGLILDPSGQLNPCDKLKEMEIQRCGKPTGSVPGLVS</sequence>
<evidence type="ECO:0000313" key="2">
    <source>
        <dbReference type="EMBL" id="KAG1335031.1"/>
    </source>
</evidence>